<dbReference type="Gene3D" id="1.25.10.10">
    <property type="entry name" value="Leucine-rich Repeat Variant"/>
    <property type="match status" value="1"/>
</dbReference>
<name>M3HEJ2_CANMX</name>
<dbReference type="SUPFAM" id="SSF48371">
    <property type="entry name" value="ARM repeat"/>
    <property type="match status" value="1"/>
</dbReference>
<evidence type="ECO:0000313" key="1">
    <source>
        <dbReference type="EMBL" id="EMG45627.1"/>
    </source>
</evidence>
<keyword evidence="2" id="KW-1185">Reference proteome</keyword>
<dbReference type="Proteomes" id="UP000011777">
    <property type="component" value="Unassembled WGS sequence"/>
</dbReference>
<dbReference type="OrthoDB" id="543373at2759"/>
<dbReference type="InterPro" id="IPR011989">
    <property type="entry name" value="ARM-like"/>
</dbReference>
<dbReference type="InterPro" id="IPR040928">
    <property type="entry name" value="Importin_rep_5"/>
</dbReference>
<dbReference type="STRING" id="1245528.M3HEJ2"/>
<accession>M3HEJ2</accession>
<proteinExistence type="predicted"/>
<feature type="non-terminal residue" evidence="1">
    <location>
        <position position="1"/>
    </location>
</feature>
<dbReference type="InterPro" id="IPR016024">
    <property type="entry name" value="ARM-type_fold"/>
</dbReference>
<gene>
    <name evidence="1" type="ORF">G210_4171</name>
</gene>
<comment type="caution">
    <text evidence="1">The sequence shown here is derived from an EMBL/GenBank/DDBJ whole genome shotgun (WGS) entry which is preliminary data.</text>
</comment>
<reference evidence="1 2" key="1">
    <citation type="submission" date="2013-02" db="EMBL/GenBank/DDBJ databases">
        <title>Genome sequence of Candida maltosa Xu316, a potential industrial strain for xylitol and ethanol production.</title>
        <authorList>
            <person name="Yu J."/>
            <person name="Wang Q."/>
            <person name="Geng X."/>
            <person name="Bao W."/>
            <person name="He P."/>
            <person name="Cai J."/>
        </authorList>
    </citation>
    <scope>NUCLEOTIDE SEQUENCE [LARGE SCALE GENOMIC DNA]</scope>
    <source>
        <strain evidence="2">Xu316</strain>
    </source>
</reference>
<dbReference type="EMBL" id="AOGT01002405">
    <property type="protein sequence ID" value="EMG45627.1"/>
    <property type="molecule type" value="Genomic_DNA"/>
</dbReference>
<organism evidence="1 2">
    <name type="scientific">Candida maltosa (strain Xu316)</name>
    <name type="common">Yeast</name>
    <dbReference type="NCBI Taxonomy" id="1245528"/>
    <lineage>
        <taxon>Eukaryota</taxon>
        <taxon>Fungi</taxon>
        <taxon>Dikarya</taxon>
        <taxon>Ascomycota</taxon>
        <taxon>Saccharomycotina</taxon>
        <taxon>Pichiomycetes</taxon>
        <taxon>Debaryomycetaceae</taxon>
        <taxon>Candida/Lodderomyces clade</taxon>
        <taxon>Candida</taxon>
    </lineage>
</organism>
<dbReference type="eggNOG" id="KOG2171">
    <property type="taxonomic scope" value="Eukaryota"/>
</dbReference>
<sequence>MSVVPDARADENIHATENSISAIAKICHTFSSMVPNLDAVISQWITLLPIVQDDVAAPFAYMFLSELIDNHHPAVEKQIPKVVESVIQALSHGSIAGNTAQKVVGSTRVLLGSIPHDEAVALLQRNSSDLDVIQKYFT</sequence>
<dbReference type="Pfam" id="PF18816">
    <property type="entry name" value="Importin_rep_5"/>
    <property type="match status" value="1"/>
</dbReference>
<protein>
    <submittedName>
        <fullName evidence="1">Uncharacterized protein</fullName>
    </submittedName>
</protein>
<dbReference type="HOGENOM" id="CLU_1855007_0_0_1"/>
<dbReference type="AlphaFoldDB" id="M3HEJ2"/>
<dbReference type="OMA" id="VISQWIT"/>
<evidence type="ECO:0000313" key="2">
    <source>
        <dbReference type="Proteomes" id="UP000011777"/>
    </source>
</evidence>